<accession>A0ACC2ZYP5</accession>
<reference evidence="1" key="1">
    <citation type="submission" date="2022-10" db="EMBL/GenBank/DDBJ databases">
        <title>Culturing micro-colonial fungi from biological soil crusts in the Mojave desert and describing Neophaeococcomyces mojavensis, and introducing the new genera and species Taxawa tesnikishii.</title>
        <authorList>
            <person name="Kurbessoian T."/>
            <person name="Stajich J.E."/>
        </authorList>
    </citation>
    <scope>NUCLEOTIDE SEQUENCE</scope>
    <source>
        <strain evidence="1">JES_112</strain>
    </source>
</reference>
<dbReference type="Proteomes" id="UP001172386">
    <property type="component" value="Unassembled WGS sequence"/>
</dbReference>
<keyword evidence="2" id="KW-1185">Reference proteome</keyword>
<proteinExistence type="predicted"/>
<protein>
    <submittedName>
        <fullName evidence="1">Nucleolar protein 13</fullName>
    </submittedName>
</protein>
<name>A0ACC2ZYP5_9EURO</name>
<organism evidence="1 2">
    <name type="scientific">Neophaeococcomyces mojaviensis</name>
    <dbReference type="NCBI Taxonomy" id="3383035"/>
    <lineage>
        <taxon>Eukaryota</taxon>
        <taxon>Fungi</taxon>
        <taxon>Dikarya</taxon>
        <taxon>Ascomycota</taxon>
        <taxon>Pezizomycotina</taxon>
        <taxon>Eurotiomycetes</taxon>
        <taxon>Chaetothyriomycetidae</taxon>
        <taxon>Chaetothyriales</taxon>
        <taxon>Chaetothyriales incertae sedis</taxon>
        <taxon>Neophaeococcomyces</taxon>
    </lineage>
</organism>
<evidence type="ECO:0000313" key="1">
    <source>
        <dbReference type="EMBL" id="KAJ9652703.1"/>
    </source>
</evidence>
<evidence type="ECO:0000313" key="2">
    <source>
        <dbReference type="Proteomes" id="UP001172386"/>
    </source>
</evidence>
<comment type="caution">
    <text evidence="1">The sequence shown here is derived from an EMBL/GenBank/DDBJ whole genome shotgun (WGS) entry which is preliminary data.</text>
</comment>
<dbReference type="EMBL" id="JAPDRQ010000186">
    <property type="protein sequence ID" value="KAJ9652703.1"/>
    <property type="molecule type" value="Genomic_DNA"/>
</dbReference>
<gene>
    <name evidence="1" type="primary">NOP13</name>
    <name evidence="1" type="ORF">H2198_008070</name>
</gene>
<sequence>MSVKESTEQPVVADQTKSPKRKRTDDAEELEIDLNAAEPPSKKALRKAKRQKSTQSEQPSEEHTLKNTSSTRRDEARETKSTSTGRSPYGIWIGNLSYTTTKDDLMNFITSDTDFPISKDCVTRIHLPSGPIKAGKPQNKGFAYIDFTDAKTLSQSLKLSEKLFGGRRVLIKDAKNFEGRPSNTSKEDIASGKPPSRRIFIGNLTFDTTSEDLERHFGVCGTISKVQVAQFEDSGKCKGYAWVEFDQLSSAQAAMRGWVEQGQTDTLKQSKRRIWLHKLDGRKLRMEFAEDPTTRYNKRFGKDSKNAQNDEHQGADITADGVKLGEVEDEQPARTKRQPHPRKEKQLGPYDEQTVRRLQGAITEGQGKKVVFD</sequence>